<evidence type="ECO:0000256" key="1">
    <source>
        <dbReference type="SAM" id="SignalP"/>
    </source>
</evidence>
<keyword evidence="1" id="KW-0732">Signal</keyword>
<evidence type="ECO:0000313" key="2">
    <source>
        <dbReference type="EMBL" id="QGN17492.1"/>
    </source>
</evidence>
<feature type="signal peptide" evidence="1">
    <location>
        <begin position="1"/>
        <end position="21"/>
    </location>
</feature>
<gene>
    <name evidence="2" type="ORF">FIM1_4228</name>
</gene>
<accession>A0ABX6EZI7</accession>
<proteinExistence type="predicted"/>
<protein>
    <submittedName>
        <fullName evidence="2">Uncharacterized protein</fullName>
    </submittedName>
</protein>
<name>A0ABX6EZI7_KLUMA</name>
<keyword evidence="3" id="KW-1185">Reference proteome</keyword>
<evidence type="ECO:0000313" key="3">
    <source>
        <dbReference type="Proteomes" id="UP000422736"/>
    </source>
</evidence>
<organism evidence="2 3">
    <name type="scientific">Kluyveromyces marxianus</name>
    <name type="common">Yeast</name>
    <name type="synonym">Candida kefyr</name>
    <dbReference type="NCBI Taxonomy" id="4911"/>
    <lineage>
        <taxon>Eukaryota</taxon>
        <taxon>Fungi</taxon>
        <taxon>Dikarya</taxon>
        <taxon>Ascomycota</taxon>
        <taxon>Saccharomycotina</taxon>
        <taxon>Saccharomycetes</taxon>
        <taxon>Saccharomycetales</taxon>
        <taxon>Saccharomycetaceae</taxon>
        <taxon>Kluyveromyces</taxon>
    </lineage>
</organism>
<sequence length="213" mass="23973">MYSGMSWYILMYFGHWPLASGLWRCLPKTMLATSLAWFERGAASRRRLAEDTAGYHRIRVSAAGLRTQARTSQVVILSRGVGEGRVGVRKKNEKVGWDRVGVTRWPPGNMLFPWVYVTRIQHYPDASGHPVASGYPASPYGNISLFSFIPGVWVVPGPCLFWFRRFFYLASFVPVHRRKGPSRTVGRCPMAIPMAMPYGNAYGNSLWPNGPSN</sequence>
<dbReference type="EMBL" id="CP015059">
    <property type="protein sequence ID" value="QGN17492.1"/>
    <property type="molecule type" value="Genomic_DNA"/>
</dbReference>
<feature type="chain" id="PRO_5046601590" evidence="1">
    <location>
        <begin position="22"/>
        <end position="213"/>
    </location>
</feature>
<dbReference type="Proteomes" id="UP000422736">
    <property type="component" value="Chromosome 6"/>
</dbReference>
<reference evidence="2 3" key="1">
    <citation type="submission" date="2016-03" db="EMBL/GenBank/DDBJ databases">
        <title>How can Kluyveromyces marxianus grow so fast - potential evolutionary course in Saccharomyces Complex revealed by comparative genomics.</title>
        <authorList>
            <person name="Mo W."/>
            <person name="Lu W."/>
            <person name="Yang X."/>
            <person name="Qi J."/>
            <person name="Lv H."/>
        </authorList>
    </citation>
    <scope>NUCLEOTIDE SEQUENCE [LARGE SCALE GENOMIC DNA]</scope>
    <source>
        <strain evidence="2 3">FIM1</strain>
    </source>
</reference>
<reference evidence="2 3" key="2">
    <citation type="submission" date="2019-11" db="EMBL/GenBank/DDBJ databases">
        <authorList>
            <person name="Lu H."/>
        </authorList>
    </citation>
    <scope>NUCLEOTIDE SEQUENCE [LARGE SCALE GENOMIC DNA]</scope>
    <source>
        <strain evidence="2 3">FIM1</strain>
    </source>
</reference>